<evidence type="ECO:0000256" key="1">
    <source>
        <dbReference type="SAM" id="Phobius"/>
    </source>
</evidence>
<reference evidence="2 3" key="1">
    <citation type="submission" date="2020-08" db="EMBL/GenBank/DDBJ databases">
        <title>Novel species isolated from subtropical streams in China.</title>
        <authorList>
            <person name="Lu H."/>
        </authorList>
    </citation>
    <scope>NUCLEOTIDE SEQUENCE [LARGE SCALE GENOMIC DNA]</scope>
    <source>
        <strain evidence="2 3">KACC 16656</strain>
    </source>
</reference>
<feature type="transmembrane region" description="Helical" evidence="1">
    <location>
        <begin position="6"/>
        <end position="23"/>
    </location>
</feature>
<dbReference type="EMBL" id="JACOFW010000014">
    <property type="protein sequence ID" value="MBC3808264.1"/>
    <property type="molecule type" value="Genomic_DNA"/>
</dbReference>
<name>A0ABR6X5P2_9BURK</name>
<evidence type="ECO:0000313" key="3">
    <source>
        <dbReference type="Proteomes" id="UP000648257"/>
    </source>
</evidence>
<accession>A0ABR6X5P2</accession>
<dbReference type="RefSeq" id="WP_186923333.1">
    <property type="nucleotide sequence ID" value="NZ_JACOFW010000014.1"/>
</dbReference>
<keyword evidence="1" id="KW-1133">Transmembrane helix</keyword>
<keyword evidence="3" id="KW-1185">Reference proteome</keyword>
<evidence type="ECO:0000313" key="2">
    <source>
        <dbReference type="EMBL" id="MBC3808264.1"/>
    </source>
</evidence>
<feature type="transmembrane region" description="Helical" evidence="1">
    <location>
        <begin position="54"/>
        <end position="71"/>
    </location>
</feature>
<protein>
    <submittedName>
        <fullName evidence="2">Uncharacterized protein</fullName>
    </submittedName>
</protein>
<keyword evidence="1" id="KW-0812">Transmembrane</keyword>
<organism evidence="2 3">
    <name type="scientific">Undibacterium seohonense</name>
    <dbReference type="NCBI Taxonomy" id="1344950"/>
    <lineage>
        <taxon>Bacteria</taxon>
        <taxon>Pseudomonadati</taxon>
        <taxon>Pseudomonadota</taxon>
        <taxon>Betaproteobacteria</taxon>
        <taxon>Burkholderiales</taxon>
        <taxon>Oxalobacteraceae</taxon>
        <taxon>Undibacterium</taxon>
    </lineage>
</organism>
<comment type="caution">
    <text evidence="2">The sequence shown here is derived from an EMBL/GenBank/DDBJ whole genome shotgun (WGS) entry which is preliminary data.</text>
</comment>
<keyword evidence="1" id="KW-0472">Membrane</keyword>
<gene>
    <name evidence="2" type="ORF">H8K52_13000</name>
</gene>
<sequence length="73" mass="7916">MDPILRHWVTYVGGVFAVLGFLFRERVGDFIGDTISGIFHFEANDALGSTASSLVGLVFLAIIIAAVWFTVPT</sequence>
<proteinExistence type="predicted"/>
<dbReference type="Proteomes" id="UP000648257">
    <property type="component" value="Unassembled WGS sequence"/>
</dbReference>